<dbReference type="RefSeq" id="WP_192460562.1">
    <property type="nucleotide sequence ID" value="NZ_JACYFJ010000001.1"/>
</dbReference>
<dbReference type="Proteomes" id="UP001595814">
    <property type="component" value="Unassembled WGS sequence"/>
</dbReference>
<comment type="caution">
    <text evidence="1">The sequence shown here is derived from an EMBL/GenBank/DDBJ whole genome shotgun (WGS) entry which is preliminary data.</text>
</comment>
<gene>
    <name evidence="1" type="ORF">ACFOUT_07895</name>
</gene>
<organism evidence="1 2">
    <name type="scientific">Euzebyella saccharophila</name>
    <dbReference type="NCBI Taxonomy" id="679664"/>
    <lineage>
        <taxon>Bacteria</taxon>
        <taxon>Pseudomonadati</taxon>
        <taxon>Bacteroidota</taxon>
        <taxon>Flavobacteriia</taxon>
        <taxon>Flavobacteriales</taxon>
        <taxon>Flavobacteriaceae</taxon>
        <taxon>Euzebyella</taxon>
    </lineage>
</organism>
<name>A0ABV8JLS9_9FLAO</name>
<sequence length="105" mass="12443">MIDQDQYYFAFYEVSIPNKTLNLAPIIFNVAVSRALALEDNEEFVPAEEITRRDRWYIAIEVYSDEQTDCLVKDSFSKESVLAYLRALKEEYLTIHNYNETLFRD</sequence>
<evidence type="ECO:0000313" key="1">
    <source>
        <dbReference type="EMBL" id="MFC4095792.1"/>
    </source>
</evidence>
<keyword evidence="2" id="KW-1185">Reference proteome</keyword>
<proteinExistence type="predicted"/>
<reference evidence="2" key="1">
    <citation type="journal article" date="2019" name="Int. J. Syst. Evol. Microbiol.">
        <title>The Global Catalogue of Microorganisms (GCM) 10K type strain sequencing project: providing services to taxonomists for standard genome sequencing and annotation.</title>
        <authorList>
            <consortium name="The Broad Institute Genomics Platform"/>
            <consortium name="The Broad Institute Genome Sequencing Center for Infectious Disease"/>
            <person name="Wu L."/>
            <person name="Ma J."/>
        </authorList>
    </citation>
    <scope>NUCLEOTIDE SEQUENCE [LARGE SCALE GENOMIC DNA]</scope>
    <source>
        <strain evidence="2">CECT 7477</strain>
    </source>
</reference>
<accession>A0ABV8JLS9</accession>
<protein>
    <submittedName>
        <fullName evidence="1">Uncharacterized protein</fullName>
    </submittedName>
</protein>
<evidence type="ECO:0000313" key="2">
    <source>
        <dbReference type="Proteomes" id="UP001595814"/>
    </source>
</evidence>
<dbReference type="EMBL" id="JBHSAW010000004">
    <property type="protein sequence ID" value="MFC4095792.1"/>
    <property type="molecule type" value="Genomic_DNA"/>
</dbReference>